<proteinExistence type="predicted"/>
<dbReference type="InterPro" id="IPR050754">
    <property type="entry name" value="FKBP4/5/8-like"/>
</dbReference>
<gene>
    <name evidence="2" type="ORF">IPOD504_LOCUS4821</name>
</gene>
<reference evidence="2" key="1">
    <citation type="submission" date="2022-03" db="EMBL/GenBank/DDBJ databases">
        <authorList>
            <person name="Martin H S."/>
        </authorList>
    </citation>
    <scope>NUCLEOTIDE SEQUENCE</scope>
</reference>
<dbReference type="EMBL" id="OW152828">
    <property type="protein sequence ID" value="CAH2044859.1"/>
    <property type="molecule type" value="Genomic_DNA"/>
</dbReference>
<feature type="repeat" description="TPR" evidence="1">
    <location>
        <begin position="60"/>
        <end position="93"/>
    </location>
</feature>
<feature type="non-terminal residue" evidence="2">
    <location>
        <position position="1"/>
    </location>
</feature>
<sequence length="123" mass="14326">MLVAIEPIDPEVIGEDSVKEIFDLKVKLFNNLAHCQLQFNEYEAALELCNRALKHDPDNSKALYRRCLSYQGLQLYEEAWNDIQKVLRLDPNDKAAQNKASELRPKIEKINKEYTSVIKKMFN</sequence>
<dbReference type="PANTHER" id="PTHR46512:SF10">
    <property type="entry name" value="FK506-BINDING PROTEIN-LIKE"/>
    <property type="match status" value="1"/>
</dbReference>
<dbReference type="Pfam" id="PF13181">
    <property type="entry name" value="TPR_8"/>
    <property type="match status" value="1"/>
</dbReference>
<evidence type="ECO:0000313" key="2">
    <source>
        <dbReference type="EMBL" id="CAH2044859.1"/>
    </source>
</evidence>
<evidence type="ECO:0000313" key="3">
    <source>
        <dbReference type="Proteomes" id="UP000837857"/>
    </source>
</evidence>
<dbReference type="PROSITE" id="PS50005">
    <property type="entry name" value="TPR"/>
    <property type="match status" value="2"/>
</dbReference>
<keyword evidence="1" id="KW-0802">TPR repeat</keyword>
<dbReference type="InterPro" id="IPR019734">
    <property type="entry name" value="TPR_rpt"/>
</dbReference>
<name>A0ABN8I7G9_9NEOP</name>
<keyword evidence="3" id="KW-1185">Reference proteome</keyword>
<organism evidence="2 3">
    <name type="scientific">Iphiclides podalirius</name>
    <name type="common">scarce swallowtail</name>
    <dbReference type="NCBI Taxonomy" id="110791"/>
    <lineage>
        <taxon>Eukaryota</taxon>
        <taxon>Metazoa</taxon>
        <taxon>Ecdysozoa</taxon>
        <taxon>Arthropoda</taxon>
        <taxon>Hexapoda</taxon>
        <taxon>Insecta</taxon>
        <taxon>Pterygota</taxon>
        <taxon>Neoptera</taxon>
        <taxon>Endopterygota</taxon>
        <taxon>Lepidoptera</taxon>
        <taxon>Glossata</taxon>
        <taxon>Ditrysia</taxon>
        <taxon>Papilionoidea</taxon>
        <taxon>Papilionidae</taxon>
        <taxon>Papilioninae</taxon>
        <taxon>Iphiclides</taxon>
    </lineage>
</organism>
<dbReference type="Pfam" id="PF00515">
    <property type="entry name" value="TPR_1"/>
    <property type="match status" value="1"/>
</dbReference>
<dbReference type="InterPro" id="IPR011990">
    <property type="entry name" value="TPR-like_helical_dom_sf"/>
</dbReference>
<dbReference type="Gene3D" id="1.25.40.10">
    <property type="entry name" value="Tetratricopeptide repeat domain"/>
    <property type="match status" value="1"/>
</dbReference>
<dbReference type="PANTHER" id="PTHR46512">
    <property type="entry name" value="PEPTIDYLPROLYL ISOMERASE"/>
    <property type="match status" value="1"/>
</dbReference>
<feature type="repeat" description="TPR" evidence="1">
    <location>
        <begin position="26"/>
        <end position="59"/>
    </location>
</feature>
<dbReference type="Proteomes" id="UP000837857">
    <property type="component" value="Chromosome 16"/>
</dbReference>
<evidence type="ECO:0000256" key="1">
    <source>
        <dbReference type="PROSITE-ProRule" id="PRU00339"/>
    </source>
</evidence>
<protein>
    <recommendedName>
        <fullName evidence="4">Tetratricopeptide repeat protein</fullName>
    </recommendedName>
</protein>
<accession>A0ABN8I7G9</accession>
<dbReference type="SMART" id="SM00028">
    <property type="entry name" value="TPR"/>
    <property type="match status" value="2"/>
</dbReference>
<evidence type="ECO:0008006" key="4">
    <source>
        <dbReference type="Google" id="ProtNLM"/>
    </source>
</evidence>
<dbReference type="SUPFAM" id="SSF48452">
    <property type="entry name" value="TPR-like"/>
    <property type="match status" value="1"/>
</dbReference>